<name>K8EET0_9CHLO</name>
<dbReference type="InterPro" id="IPR036898">
    <property type="entry name" value="RNA_pol_Rpb7-like_N_sf"/>
</dbReference>
<dbReference type="GO" id="GO:0006384">
    <property type="term" value="P:transcription initiation at RNA polymerase III promoter"/>
    <property type="evidence" value="ECO:0007669"/>
    <property type="project" value="TreeGrafter"/>
</dbReference>
<reference evidence="9 10" key="1">
    <citation type="submission" date="2011-10" db="EMBL/GenBank/DDBJ databases">
        <authorList>
            <person name="Genoscope - CEA"/>
        </authorList>
    </citation>
    <scope>NUCLEOTIDE SEQUENCE [LARGE SCALE GENOMIC DNA]</scope>
    <source>
        <strain evidence="9 10">RCC 1105</strain>
    </source>
</reference>
<evidence type="ECO:0000256" key="6">
    <source>
        <dbReference type="SAM" id="MobiDB-lite"/>
    </source>
</evidence>
<gene>
    <name evidence="9" type="ORF">Bathy05g00260</name>
</gene>
<feature type="compositionally biased region" description="Acidic residues" evidence="6">
    <location>
        <begin position="221"/>
        <end position="238"/>
    </location>
</feature>
<dbReference type="PANTHER" id="PTHR12709">
    <property type="entry name" value="DNA-DIRECTED RNA POLYMERASE II, III"/>
    <property type="match status" value="1"/>
</dbReference>
<feature type="domain" description="RNA polymerase III subunit Rpc25" evidence="8">
    <location>
        <begin position="84"/>
        <end position="213"/>
    </location>
</feature>
<keyword evidence="4" id="KW-0804">Transcription</keyword>
<dbReference type="Pfam" id="PF03876">
    <property type="entry name" value="SHS2_Rpb7-N"/>
    <property type="match status" value="1"/>
</dbReference>
<feature type="region of interest" description="Disordered" evidence="6">
    <location>
        <begin position="213"/>
        <end position="238"/>
    </location>
</feature>
<evidence type="ECO:0000256" key="5">
    <source>
        <dbReference type="ARBA" id="ARBA00023242"/>
    </source>
</evidence>
<protein>
    <submittedName>
        <fullName evidence="9">Uncharacterized protein</fullName>
    </submittedName>
</protein>
<comment type="similarity">
    <text evidence="2">Belongs to the eukaryotic RPB7/RPC8 RNA polymerase subunit family.</text>
</comment>
<dbReference type="GO" id="GO:0005666">
    <property type="term" value="C:RNA polymerase III complex"/>
    <property type="evidence" value="ECO:0007669"/>
    <property type="project" value="TreeGrafter"/>
</dbReference>
<evidence type="ECO:0000256" key="4">
    <source>
        <dbReference type="ARBA" id="ARBA00023163"/>
    </source>
</evidence>
<evidence type="ECO:0000256" key="2">
    <source>
        <dbReference type="ARBA" id="ARBA00009307"/>
    </source>
</evidence>
<dbReference type="CDD" id="cd04330">
    <property type="entry name" value="RNAP_III_Rpc25_N"/>
    <property type="match status" value="1"/>
</dbReference>
<dbReference type="AlphaFoldDB" id="K8EET0"/>
<keyword evidence="10" id="KW-1185">Reference proteome</keyword>
<comment type="subcellular location">
    <subcellularLocation>
        <location evidence="1">Nucleus</location>
    </subcellularLocation>
</comment>
<sequence length="238" mass="27019">MFQIARLKDSAVTIKPQHLDKEPLTAIVAELEELYVDKVITDLGLVVTLYEVNSIKGGIIYAGDGAAHYEVEFRMVVFSPFVNEILVGKVYSLTDENGIRVSLGFFDDLIVLPNKSGMDLEKTKWDDKEKIWYIEEESVEFLAESNNEGNREEIGLMVKKFIEPGQQIRVRVTQVTYPEEPKTKQELQKRKLEDGGQREGKFAPMIVRCSIGELDALGPVDENEGEDDEDELEEDDDE</sequence>
<evidence type="ECO:0000259" key="8">
    <source>
        <dbReference type="Pfam" id="PF08292"/>
    </source>
</evidence>
<dbReference type="SUPFAM" id="SSF88798">
    <property type="entry name" value="N-terminal, heterodimerisation domain of RBP7 (RpoE)"/>
    <property type="match status" value="1"/>
</dbReference>
<dbReference type="Gene3D" id="3.30.1490.120">
    <property type="entry name" value="RNA polymerase Rpb7-like, N-terminal domain"/>
    <property type="match status" value="1"/>
</dbReference>
<dbReference type="STRING" id="41875.K8EET0"/>
<dbReference type="Pfam" id="PF08292">
    <property type="entry name" value="RNA_pol_Rbc25"/>
    <property type="match status" value="1"/>
</dbReference>
<accession>K8EET0</accession>
<dbReference type="InterPro" id="IPR012340">
    <property type="entry name" value="NA-bd_OB-fold"/>
</dbReference>
<feature type="domain" description="RNA polymerase Rpb7-like N-terminal" evidence="7">
    <location>
        <begin position="12"/>
        <end position="65"/>
    </location>
</feature>
<dbReference type="RefSeq" id="XP_007512973.1">
    <property type="nucleotide sequence ID" value="XM_007512911.1"/>
</dbReference>
<proteinExistence type="inferred from homology"/>
<dbReference type="InterPro" id="IPR013238">
    <property type="entry name" value="RNA_pol_III_Rbc25"/>
</dbReference>
<dbReference type="OrthoDB" id="10256606at2759"/>
<dbReference type="InterPro" id="IPR045113">
    <property type="entry name" value="Rpb7-like"/>
</dbReference>
<dbReference type="EMBL" id="FO082274">
    <property type="protein sequence ID" value="CCO16531.1"/>
    <property type="molecule type" value="Genomic_DNA"/>
</dbReference>
<feature type="region of interest" description="Disordered" evidence="6">
    <location>
        <begin position="180"/>
        <end position="199"/>
    </location>
</feature>
<dbReference type="InterPro" id="IPR005576">
    <property type="entry name" value="Rpb7-like_N"/>
</dbReference>
<evidence type="ECO:0000256" key="3">
    <source>
        <dbReference type="ARBA" id="ARBA00022478"/>
    </source>
</evidence>
<dbReference type="KEGG" id="bpg:Bathy05g00260"/>
<evidence type="ECO:0000259" key="7">
    <source>
        <dbReference type="Pfam" id="PF03876"/>
    </source>
</evidence>
<dbReference type="eggNOG" id="KOG3297">
    <property type="taxonomic scope" value="Eukaryota"/>
</dbReference>
<evidence type="ECO:0000256" key="1">
    <source>
        <dbReference type="ARBA" id="ARBA00004123"/>
    </source>
</evidence>
<evidence type="ECO:0000313" key="10">
    <source>
        <dbReference type="Proteomes" id="UP000198341"/>
    </source>
</evidence>
<dbReference type="Proteomes" id="UP000198341">
    <property type="component" value="Chromosome 5"/>
</dbReference>
<dbReference type="PANTHER" id="PTHR12709:SF1">
    <property type="entry name" value="DNA-DIRECTED RNA POLYMERASE III SUBUNIT RPC8"/>
    <property type="match status" value="1"/>
</dbReference>
<keyword evidence="3" id="KW-0240">DNA-directed RNA polymerase</keyword>
<organism evidence="9 10">
    <name type="scientific">Bathycoccus prasinos</name>
    <dbReference type="NCBI Taxonomy" id="41875"/>
    <lineage>
        <taxon>Eukaryota</taxon>
        <taxon>Viridiplantae</taxon>
        <taxon>Chlorophyta</taxon>
        <taxon>Mamiellophyceae</taxon>
        <taxon>Mamiellales</taxon>
        <taxon>Bathycoccaceae</taxon>
        <taxon>Bathycoccus</taxon>
    </lineage>
</organism>
<dbReference type="GeneID" id="19015530"/>
<evidence type="ECO:0000313" key="9">
    <source>
        <dbReference type="EMBL" id="CCO16531.1"/>
    </source>
</evidence>
<dbReference type="Gene3D" id="2.40.50.140">
    <property type="entry name" value="Nucleic acid-binding proteins"/>
    <property type="match status" value="1"/>
</dbReference>
<keyword evidence="5" id="KW-0539">Nucleus</keyword>